<reference evidence="4 5" key="1">
    <citation type="submission" date="2020-04" db="EMBL/GenBank/DDBJ databases">
        <title>Flammeovirga sp. SR4, a novel species isolated from seawater.</title>
        <authorList>
            <person name="Wang X."/>
        </authorList>
    </citation>
    <scope>NUCLEOTIDE SEQUENCE [LARGE SCALE GENOMIC DNA]</scope>
    <source>
        <strain evidence="4 5">ATCC 23126</strain>
    </source>
</reference>
<proteinExistence type="inferred from homology"/>
<dbReference type="InterPro" id="IPR013320">
    <property type="entry name" value="ConA-like_dom_sf"/>
</dbReference>
<dbReference type="InterPro" id="IPR008964">
    <property type="entry name" value="Invasin/intimin_cell_adhesion"/>
</dbReference>
<evidence type="ECO:0000313" key="5">
    <source>
        <dbReference type="Proteomes" id="UP000576082"/>
    </source>
</evidence>
<dbReference type="InterPro" id="IPR003343">
    <property type="entry name" value="Big_2"/>
</dbReference>
<dbReference type="GO" id="GO:0004553">
    <property type="term" value="F:hydrolase activity, hydrolyzing O-glycosyl compounds"/>
    <property type="evidence" value="ECO:0007669"/>
    <property type="project" value="InterPro"/>
</dbReference>
<keyword evidence="4" id="KW-0378">Hydrolase</keyword>
<dbReference type="GO" id="GO:0005975">
    <property type="term" value="P:carbohydrate metabolic process"/>
    <property type="evidence" value="ECO:0007669"/>
    <property type="project" value="InterPro"/>
</dbReference>
<evidence type="ECO:0000256" key="2">
    <source>
        <dbReference type="SAM" id="SignalP"/>
    </source>
</evidence>
<sequence>MKRILLLLITLSFYACVADNPSVVGGETKTLQLSHDALTISVDQSEKITILSAPQSGEEVVWTSDDENIATVFHGLVTAHQSGTTTISVVMGDEVATCTVTVPEREYKMVWQDEFDGNTLNLDNWTYEVNGNGGGNQELQYYTDRIENIRVQDGKLIIEARKEEYEGKGYTSARIVTKNKRDFRYGKVEARLKVPSGRGTWPAFWMLGYGRWPDAGEIDIMEHVGYQPNVFHCALHTKNKNGLNGQNQHAEQNFDYAVADQFHTITMEWVENEFMGFDRIHIYVDGKLIKTFAETTQLQDAGDWPFNDKFFIILNLAIGGSWGGVQGVDDSMFDTPVLYEVDYVRVYQLAEVE</sequence>
<feature type="chain" id="PRO_5031207296" evidence="2">
    <location>
        <begin position="18"/>
        <end position="353"/>
    </location>
</feature>
<evidence type="ECO:0000259" key="3">
    <source>
        <dbReference type="PROSITE" id="PS51762"/>
    </source>
</evidence>
<dbReference type="RefSeq" id="WP_169656435.1">
    <property type="nucleotide sequence ID" value="NZ_JABANE010000019.1"/>
</dbReference>
<dbReference type="PROSITE" id="PS51762">
    <property type="entry name" value="GH16_2"/>
    <property type="match status" value="1"/>
</dbReference>
<dbReference type="InterPro" id="IPR050546">
    <property type="entry name" value="Glycosyl_Hydrlase_16"/>
</dbReference>
<keyword evidence="5" id="KW-1185">Reference proteome</keyword>
<dbReference type="Gene3D" id="2.60.40.1080">
    <property type="match status" value="1"/>
</dbReference>
<dbReference type="PANTHER" id="PTHR10963">
    <property type="entry name" value="GLYCOSYL HYDROLASE-RELATED"/>
    <property type="match status" value="1"/>
</dbReference>
<dbReference type="Gene3D" id="2.60.120.200">
    <property type="match status" value="1"/>
</dbReference>
<dbReference type="SUPFAM" id="SSF49373">
    <property type="entry name" value="Invasin/intimin cell-adhesion fragments"/>
    <property type="match status" value="1"/>
</dbReference>
<feature type="domain" description="GH16" evidence="3">
    <location>
        <begin position="113"/>
        <end position="352"/>
    </location>
</feature>
<dbReference type="InterPro" id="IPR000757">
    <property type="entry name" value="Beta-glucanase-like"/>
</dbReference>
<comment type="caution">
    <text evidence="4">The sequence shown here is derived from an EMBL/GenBank/DDBJ whole genome shotgun (WGS) entry which is preliminary data.</text>
</comment>
<protein>
    <submittedName>
        <fullName evidence="4">Family 16 glycosylhydrolase</fullName>
    </submittedName>
</protein>
<dbReference type="SUPFAM" id="SSF49899">
    <property type="entry name" value="Concanavalin A-like lectins/glucanases"/>
    <property type="match status" value="1"/>
</dbReference>
<evidence type="ECO:0000313" key="4">
    <source>
        <dbReference type="EMBL" id="NME68123.1"/>
    </source>
</evidence>
<dbReference type="Pfam" id="PF00722">
    <property type="entry name" value="Glyco_hydro_16"/>
    <property type="match status" value="1"/>
</dbReference>
<dbReference type="PANTHER" id="PTHR10963:SF55">
    <property type="entry name" value="GLYCOSIDE HYDROLASE FAMILY 16 PROTEIN"/>
    <property type="match status" value="1"/>
</dbReference>
<organism evidence="4 5">
    <name type="scientific">Flammeovirga aprica JL-4</name>
    <dbReference type="NCBI Taxonomy" id="694437"/>
    <lineage>
        <taxon>Bacteria</taxon>
        <taxon>Pseudomonadati</taxon>
        <taxon>Bacteroidota</taxon>
        <taxon>Cytophagia</taxon>
        <taxon>Cytophagales</taxon>
        <taxon>Flammeovirgaceae</taxon>
        <taxon>Flammeovirga</taxon>
    </lineage>
</organism>
<comment type="similarity">
    <text evidence="1">Belongs to the glycosyl hydrolase 16 family.</text>
</comment>
<dbReference type="AlphaFoldDB" id="A0A7X9P224"/>
<dbReference type="Pfam" id="PF02368">
    <property type="entry name" value="Big_2"/>
    <property type="match status" value="1"/>
</dbReference>
<evidence type="ECO:0000256" key="1">
    <source>
        <dbReference type="ARBA" id="ARBA00006865"/>
    </source>
</evidence>
<accession>A0A7X9P224</accession>
<keyword evidence="2" id="KW-0732">Signal</keyword>
<dbReference type="SMART" id="SM00635">
    <property type="entry name" value="BID_2"/>
    <property type="match status" value="1"/>
</dbReference>
<dbReference type="EMBL" id="JABANE010000019">
    <property type="protein sequence ID" value="NME68123.1"/>
    <property type="molecule type" value="Genomic_DNA"/>
</dbReference>
<feature type="signal peptide" evidence="2">
    <location>
        <begin position="1"/>
        <end position="17"/>
    </location>
</feature>
<dbReference type="Proteomes" id="UP000576082">
    <property type="component" value="Unassembled WGS sequence"/>
</dbReference>
<dbReference type="CDD" id="cd08023">
    <property type="entry name" value="GH16_laminarinase_like"/>
    <property type="match status" value="1"/>
</dbReference>
<gene>
    <name evidence="4" type="ORF">HHU12_09135</name>
</gene>
<dbReference type="PROSITE" id="PS51257">
    <property type="entry name" value="PROKAR_LIPOPROTEIN"/>
    <property type="match status" value="1"/>
</dbReference>
<name>A0A7X9P224_9BACT</name>